<dbReference type="AlphaFoldDB" id="A0A345T0B3"/>
<dbReference type="OrthoDB" id="594838at2"/>
<evidence type="ECO:0000313" key="2">
    <source>
        <dbReference type="Proteomes" id="UP000249340"/>
    </source>
</evidence>
<dbReference type="InterPro" id="IPR046862">
    <property type="entry name" value="Rhomboid_2"/>
</dbReference>
<organism evidence="1 2">
    <name type="scientific">Peterkaempfera bronchialis</name>
    <dbReference type="NCBI Taxonomy" id="2126346"/>
    <lineage>
        <taxon>Bacteria</taxon>
        <taxon>Bacillati</taxon>
        <taxon>Actinomycetota</taxon>
        <taxon>Actinomycetes</taxon>
        <taxon>Kitasatosporales</taxon>
        <taxon>Streptomycetaceae</taxon>
        <taxon>Peterkaempfera</taxon>
    </lineage>
</organism>
<proteinExistence type="predicted"/>
<dbReference type="Pfam" id="PF20401">
    <property type="entry name" value="Rhomboid_2"/>
    <property type="match status" value="1"/>
</dbReference>
<gene>
    <name evidence="1" type="ORF">C7M71_020405</name>
</gene>
<sequence length="255" mass="27051">MAETGQCTLRPLGGAGRARRLCRALRRVGGRLLPGPRRTPFTLGYLVILLGTSLYARLGDPVSVREAVDASSSDVWHLVHDPLRVLALSGLWAAGPLWSPYLLAFAVTLAPLERRIGALRTLQVFATGHVLATVASELPIGLQVLSGRLGPSALHRVDVGVSYGVLTCLGALSGLLPRRLRVAVPVGAAAVLLYRSLTGDDPVTAVGHPTALLAGLLCWFPVRRWAALRTARREARWAAALASPAEPAGEPVRPE</sequence>
<evidence type="ECO:0000313" key="1">
    <source>
        <dbReference type="EMBL" id="AXI79418.1"/>
    </source>
</evidence>
<dbReference type="EMBL" id="CP031264">
    <property type="protein sequence ID" value="AXI79418.1"/>
    <property type="molecule type" value="Genomic_DNA"/>
</dbReference>
<dbReference type="Proteomes" id="UP000249340">
    <property type="component" value="Chromosome"/>
</dbReference>
<name>A0A345T0B3_9ACTN</name>
<protein>
    <submittedName>
        <fullName evidence="1">Uncharacterized protein</fullName>
    </submittedName>
</protein>
<accession>A0A345T0B3</accession>
<reference evidence="2" key="1">
    <citation type="submission" date="2018-07" db="EMBL/GenBank/DDBJ databases">
        <title>Streptacidiphilus bronchialis DSM 106435 chromosome.</title>
        <authorList>
            <person name="Batra D."/>
            <person name="Gulvik C.A."/>
        </authorList>
    </citation>
    <scope>NUCLEOTIDE SEQUENCE [LARGE SCALE GENOMIC DNA]</scope>
    <source>
        <strain evidence="2">DSM 106435</strain>
    </source>
</reference>
<dbReference type="KEGG" id="stri:C7M71_020405"/>
<dbReference type="RefSeq" id="WP_111493349.1">
    <property type="nucleotide sequence ID" value="NZ_CP031264.1"/>
</dbReference>
<keyword evidence="2" id="KW-1185">Reference proteome</keyword>